<evidence type="ECO:0000313" key="4">
    <source>
        <dbReference type="Ensembl" id="ENSPCEP00000016646.1"/>
    </source>
</evidence>
<dbReference type="GO" id="GO:0036064">
    <property type="term" value="C:ciliary basal body"/>
    <property type="evidence" value="ECO:0007669"/>
    <property type="project" value="TreeGrafter"/>
</dbReference>
<dbReference type="GO" id="GO:0005813">
    <property type="term" value="C:centrosome"/>
    <property type="evidence" value="ECO:0007669"/>
    <property type="project" value="TreeGrafter"/>
</dbReference>
<dbReference type="GO" id="GO:0005769">
    <property type="term" value="C:early endosome"/>
    <property type="evidence" value="ECO:0007669"/>
    <property type="project" value="TreeGrafter"/>
</dbReference>
<dbReference type="PANTHER" id="PTHR31259">
    <property type="entry name" value="ENDOSOME-ASSOCIATED TRAFFICKING REGULATOR 1"/>
    <property type="match status" value="1"/>
</dbReference>
<dbReference type="PANTHER" id="PTHR31259:SF3">
    <property type="entry name" value="ENDOSOME-ASSOCIATED-TRAFFICKING REGULATOR 1"/>
    <property type="match status" value="1"/>
</dbReference>
<dbReference type="Ensembl" id="ENSPCET00000017230.1">
    <property type="protein sequence ID" value="ENSPCEP00000016646.1"/>
    <property type="gene ID" value="ENSPCEG00000013087.1"/>
</dbReference>
<dbReference type="GO" id="GO:0032465">
    <property type="term" value="P:regulation of cytokinesis"/>
    <property type="evidence" value="ECO:0007669"/>
    <property type="project" value="TreeGrafter"/>
</dbReference>
<accession>A0A8C8SA79</accession>
<comment type="similarity">
    <text evidence="1">Belongs to the ENTR1 family.</text>
</comment>
<dbReference type="InterPro" id="IPR026757">
    <property type="entry name" value="ENTR1"/>
</dbReference>
<dbReference type="AlphaFoldDB" id="A0A8C8SA79"/>
<dbReference type="GO" id="GO:0055037">
    <property type="term" value="C:recycling endosome"/>
    <property type="evidence" value="ECO:0007669"/>
    <property type="project" value="TreeGrafter"/>
</dbReference>
<evidence type="ECO:0000313" key="5">
    <source>
        <dbReference type="Proteomes" id="UP000694393"/>
    </source>
</evidence>
<dbReference type="GO" id="GO:0030496">
    <property type="term" value="C:midbody"/>
    <property type="evidence" value="ECO:0007669"/>
    <property type="project" value="TreeGrafter"/>
</dbReference>
<keyword evidence="5" id="KW-1185">Reference proteome</keyword>
<sequence>MLRLKQEMSLLRVELESSKVENDTLRAGQSGNLEAVKENVDIALQNLCGVIANAHMSIKQLVSGAEMLHFIADLLKSIDKISEIQKEDDQ</sequence>
<proteinExistence type="inferred from homology"/>
<keyword evidence="3" id="KW-0175">Coiled coil</keyword>
<name>A0A8C8SA79_9SAUR</name>
<dbReference type="GO" id="GO:1903566">
    <property type="term" value="P:positive regulation of protein localization to cilium"/>
    <property type="evidence" value="ECO:0007669"/>
    <property type="project" value="TreeGrafter"/>
</dbReference>
<evidence type="ECO:0000256" key="3">
    <source>
        <dbReference type="ARBA" id="ARBA00023054"/>
    </source>
</evidence>
<protein>
    <recommendedName>
        <fullName evidence="2">Endosome-associated-trafficking regulator 1</fullName>
    </recommendedName>
</protein>
<evidence type="ECO:0000256" key="1">
    <source>
        <dbReference type="ARBA" id="ARBA00007791"/>
    </source>
</evidence>
<dbReference type="Proteomes" id="UP000694393">
    <property type="component" value="Unplaced"/>
</dbReference>
<reference evidence="4" key="2">
    <citation type="submission" date="2025-09" db="UniProtKB">
        <authorList>
            <consortium name="Ensembl"/>
        </authorList>
    </citation>
    <scope>IDENTIFICATION</scope>
</reference>
<reference evidence="4" key="1">
    <citation type="submission" date="2025-08" db="UniProtKB">
        <authorList>
            <consortium name="Ensembl"/>
        </authorList>
    </citation>
    <scope>IDENTIFICATION</scope>
</reference>
<evidence type="ECO:0000256" key="2">
    <source>
        <dbReference type="ARBA" id="ARBA00016007"/>
    </source>
</evidence>
<organism evidence="4 5">
    <name type="scientific">Pelusios castaneus</name>
    <name type="common">West African mud turtle</name>
    <dbReference type="NCBI Taxonomy" id="367368"/>
    <lineage>
        <taxon>Eukaryota</taxon>
        <taxon>Metazoa</taxon>
        <taxon>Chordata</taxon>
        <taxon>Craniata</taxon>
        <taxon>Vertebrata</taxon>
        <taxon>Euteleostomi</taxon>
        <taxon>Archelosauria</taxon>
        <taxon>Testudinata</taxon>
        <taxon>Testudines</taxon>
        <taxon>Pleurodira</taxon>
        <taxon>Pelomedusidae</taxon>
        <taxon>Pelusios</taxon>
    </lineage>
</organism>
<dbReference type="GO" id="GO:0045724">
    <property type="term" value="P:positive regulation of cilium assembly"/>
    <property type="evidence" value="ECO:0007669"/>
    <property type="project" value="TreeGrafter"/>
</dbReference>